<name>A0ABD0K4T9_9CAEN</name>
<dbReference type="Proteomes" id="UP001519460">
    <property type="component" value="Unassembled WGS sequence"/>
</dbReference>
<protein>
    <submittedName>
        <fullName evidence="2">Uncharacterized protein</fullName>
    </submittedName>
</protein>
<evidence type="ECO:0000256" key="1">
    <source>
        <dbReference type="SAM" id="MobiDB-lite"/>
    </source>
</evidence>
<feature type="compositionally biased region" description="Basic residues" evidence="1">
    <location>
        <begin position="64"/>
        <end position="73"/>
    </location>
</feature>
<comment type="caution">
    <text evidence="2">The sequence shown here is derived from an EMBL/GenBank/DDBJ whole genome shotgun (WGS) entry which is preliminary data.</text>
</comment>
<gene>
    <name evidence="2" type="ORF">BaRGS_00026683</name>
</gene>
<evidence type="ECO:0000313" key="2">
    <source>
        <dbReference type="EMBL" id="KAK7482099.1"/>
    </source>
</evidence>
<proteinExistence type="predicted"/>
<feature type="compositionally biased region" description="Basic and acidic residues" evidence="1">
    <location>
        <begin position="267"/>
        <end position="279"/>
    </location>
</feature>
<sequence>MRNAFLPHIDDLDVNLRFSAVVTEDEADFPSSPDTVLENHQALPSGMSEDFAESHLPLTETPHSRRCRQKFRRPAGPQTRNHPYHRQCGDRGDSYGHCNNARNFAYAQRLGAPGIRFPAPSPPRSSHLVHGLQNEFRNVLYGCYPRQDPFQRSPRYFPEGDFVLPPTASMLTDMGLPLPDFNTQSDTCSNSDATTSIYDGEPTGYTLTGSTSDPAQAALETLEENGMAVVTASASDAELEELPLLYESFQDRDIHSDVGDFHSGGGRVDRTQDRRGRDAASERLQTFTTDVACASCGHPVAERPSPPNTSVFHQSLFERLDQLAISHDTICQQCSDKQRTVSTEQQPPQTLREMVTRIPVLSESPSVSENNLSCEQDAVHSVKQSELRGSADSSSEILTYSGPADVRTEQSLTTPNRPLCQSDPDACTVDDFSKGKCLERQFSSEVSVVTRRMGEIGL</sequence>
<feature type="region of interest" description="Disordered" evidence="1">
    <location>
        <begin position="58"/>
        <end position="87"/>
    </location>
</feature>
<accession>A0ABD0K4T9</accession>
<dbReference type="EMBL" id="JACVVK020000251">
    <property type="protein sequence ID" value="KAK7482099.1"/>
    <property type="molecule type" value="Genomic_DNA"/>
</dbReference>
<keyword evidence="3" id="KW-1185">Reference proteome</keyword>
<organism evidence="2 3">
    <name type="scientific">Batillaria attramentaria</name>
    <dbReference type="NCBI Taxonomy" id="370345"/>
    <lineage>
        <taxon>Eukaryota</taxon>
        <taxon>Metazoa</taxon>
        <taxon>Spiralia</taxon>
        <taxon>Lophotrochozoa</taxon>
        <taxon>Mollusca</taxon>
        <taxon>Gastropoda</taxon>
        <taxon>Caenogastropoda</taxon>
        <taxon>Sorbeoconcha</taxon>
        <taxon>Cerithioidea</taxon>
        <taxon>Batillariidae</taxon>
        <taxon>Batillaria</taxon>
    </lineage>
</organism>
<evidence type="ECO:0000313" key="3">
    <source>
        <dbReference type="Proteomes" id="UP001519460"/>
    </source>
</evidence>
<dbReference type="AlphaFoldDB" id="A0ABD0K4T9"/>
<reference evidence="2 3" key="1">
    <citation type="journal article" date="2023" name="Sci. Data">
        <title>Genome assembly of the Korean intertidal mud-creeper Batillaria attramentaria.</title>
        <authorList>
            <person name="Patra A.K."/>
            <person name="Ho P.T."/>
            <person name="Jun S."/>
            <person name="Lee S.J."/>
            <person name="Kim Y."/>
            <person name="Won Y.J."/>
        </authorList>
    </citation>
    <scope>NUCLEOTIDE SEQUENCE [LARGE SCALE GENOMIC DNA]</scope>
    <source>
        <strain evidence="2">Wonlab-2016</strain>
    </source>
</reference>
<feature type="region of interest" description="Disordered" evidence="1">
    <location>
        <begin position="257"/>
        <end position="279"/>
    </location>
</feature>